<keyword evidence="9" id="KW-1185">Reference proteome</keyword>
<keyword evidence="8" id="KW-0969">Cilium</keyword>
<dbReference type="InterPro" id="IPR001444">
    <property type="entry name" value="Flag_bb_rod_N"/>
</dbReference>
<organism evidence="8 9">
    <name type="scientific">Thauera propionica</name>
    <dbReference type="NCBI Taxonomy" id="2019431"/>
    <lineage>
        <taxon>Bacteria</taxon>
        <taxon>Pseudomonadati</taxon>
        <taxon>Pseudomonadota</taxon>
        <taxon>Betaproteobacteria</taxon>
        <taxon>Rhodocyclales</taxon>
        <taxon>Zoogloeaceae</taxon>
        <taxon>Thauera</taxon>
    </lineage>
</organism>
<evidence type="ECO:0000256" key="3">
    <source>
        <dbReference type="ARBA" id="ARBA00014376"/>
    </source>
</evidence>
<proteinExistence type="inferred from homology"/>
<feature type="domain" description="Flagellar basal body rod protein N-terminal" evidence="7">
    <location>
        <begin position="9"/>
        <end position="39"/>
    </location>
</feature>
<reference evidence="8 9" key="1">
    <citation type="submission" date="2017-07" db="EMBL/GenBank/DDBJ databases">
        <title>Thauera sp. KNDSS-Mac4 genome sequence and assembly.</title>
        <authorList>
            <person name="Mayilraj S."/>
        </authorList>
    </citation>
    <scope>NUCLEOTIDE SEQUENCE [LARGE SCALE GENOMIC DNA]</scope>
    <source>
        <strain evidence="8 9">KNDSS-Mac4</strain>
    </source>
</reference>
<evidence type="ECO:0000256" key="1">
    <source>
        <dbReference type="ARBA" id="ARBA00004117"/>
    </source>
</evidence>
<dbReference type="PROSITE" id="PS00588">
    <property type="entry name" value="FLAGELLA_BB_ROD"/>
    <property type="match status" value="1"/>
</dbReference>
<evidence type="ECO:0000313" key="8">
    <source>
        <dbReference type="EMBL" id="OYD53386.1"/>
    </source>
</evidence>
<comment type="subunit">
    <text evidence="6">The basal body constitutes a major portion of the flagellar organelle and consists of a number of rings mounted on a central rod.</text>
</comment>
<dbReference type="PIRSF" id="PIRSF002889">
    <property type="entry name" value="Rod_FlgB"/>
    <property type="match status" value="1"/>
</dbReference>
<comment type="function">
    <text evidence="5 6">Structural component of flagellum, the bacterial motility apparatus. Part of the rod structure of flagellar basal body.</text>
</comment>
<protein>
    <recommendedName>
        <fullName evidence="3 6">Flagellar basal body rod protein FlgB</fullName>
    </recommendedName>
</protein>
<dbReference type="InterPro" id="IPR019776">
    <property type="entry name" value="Flagellar_basal_body_rod_CS"/>
</dbReference>
<sequence length="135" mass="14602">MKTLLDNQMRFHQAAFNLQAYRQELLASNIANADTPHYKARDIDFRSALQNAIGKGGQSGVALDTTHQAHIAAGGSAGAGSFVKYRNEYQSAVDGNTVNMDVERAAFAENALRYEASVTFISGMIRSMNTALTGQ</sequence>
<name>A0A235EWG1_9RHOO</name>
<dbReference type="Proteomes" id="UP000215181">
    <property type="component" value="Unassembled WGS sequence"/>
</dbReference>
<dbReference type="Pfam" id="PF00460">
    <property type="entry name" value="Flg_bb_rod"/>
    <property type="match status" value="1"/>
</dbReference>
<dbReference type="EMBL" id="NOIH01000015">
    <property type="protein sequence ID" value="OYD53386.1"/>
    <property type="molecule type" value="Genomic_DNA"/>
</dbReference>
<evidence type="ECO:0000259" key="7">
    <source>
        <dbReference type="Pfam" id="PF00460"/>
    </source>
</evidence>
<evidence type="ECO:0000313" key="9">
    <source>
        <dbReference type="Proteomes" id="UP000215181"/>
    </source>
</evidence>
<dbReference type="AlphaFoldDB" id="A0A235EWG1"/>
<dbReference type="GO" id="GO:0030694">
    <property type="term" value="C:bacterial-type flagellum basal body, rod"/>
    <property type="evidence" value="ECO:0007669"/>
    <property type="project" value="InterPro"/>
</dbReference>
<comment type="subcellular location">
    <subcellularLocation>
        <location evidence="1 6">Bacterial flagellum basal body</location>
    </subcellularLocation>
</comment>
<dbReference type="OrthoDB" id="9788334at2"/>
<evidence type="ECO:0000256" key="4">
    <source>
        <dbReference type="ARBA" id="ARBA00023143"/>
    </source>
</evidence>
<gene>
    <name evidence="8" type="primary">flgB</name>
    <name evidence="8" type="ORF">CGK74_14395</name>
</gene>
<keyword evidence="4 6" id="KW-0975">Bacterial flagellum</keyword>
<evidence type="ECO:0000256" key="5">
    <source>
        <dbReference type="ARBA" id="ARBA00024934"/>
    </source>
</evidence>
<evidence type="ECO:0000256" key="2">
    <source>
        <dbReference type="ARBA" id="ARBA00009677"/>
    </source>
</evidence>
<accession>A0A235EWG1</accession>
<keyword evidence="8" id="KW-0966">Cell projection</keyword>
<dbReference type="RefSeq" id="WP_004264574.1">
    <property type="nucleotide sequence ID" value="NZ_NOIH01000015.1"/>
</dbReference>
<dbReference type="GO" id="GO:0071973">
    <property type="term" value="P:bacterial-type flagellum-dependent cell motility"/>
    <property type="evidence" value="ECO:0007669"/>
    <property type="project" value="InterPro"/>
</dbReference>
<dbReference type="PANTHER" id="PTHR30435">
    <property type="entry name" value="FLAGELLAR PROTEIN"/>
    <property type="match status" value="1"/>
</dbReference>
<comment type="similarity">
    <text evidence="2 6">Belongs to the flagella basal body rod proteins family.</text>
</comment>
<dbReference type="PANTHER" id="PTHR30435:SF12">
    <property type="entry name" value="FLAGELLAR BASAL BODY ROD PROTEIN FLGB"/>
    <property type="match status" value="1"/>
</dbReference>
<comment type="caution">
    <text evidence="8">The sequence shown here is derived from an EMBL/GenBank/DDBJ whole genome shotgun (WGS) entry which is preliminary data.</text>
</comment>
<dbReference type="NCBIfam" id="TIGR01396">
    <property type="entry name" value="FlgB"/>
    <property type="match status" value="1"/>
</dbReference>
<evidence type="ECO:0000256" key="6">
    <source>
        <dbReference type="PIRNR" id="PIRNR002889"/>
    </source>
</evidence>
<keyword evidence="8" id="KW-0282">Flagellum</keyword>
<dbReference type="InterPro" id="IPR006300">
    <property type="entry name" value="FlgB"/>
</dbReference>